<accession>A0AAV1YTS9</accession>
<evidence type="ECO:0000256" key="4">
    <source>
        <dbReference type="ARBA" id="ARBA00023242"/>
    </source>
</evidence>
<evidence type="ECO:0000256" key="6">
    <source>
        <dbReference type="SAM" id="Coils"/>
    </source>
</evidence>
<feature type="region of interest" description="Disordered" evidence="7">
    <location>
        <begin position="147"/>
        <end position="193"/>
    </location>
</feature>
<dbReference type="GO" id="GO:0000978">
    <property type="term" value="F:RNA polymerase II cis-regulatory region sequence-specific DNA binding"/>
    <property type="evidence" value="ECO:0007669"/>
    <property type="project" value="TreeGrafter"/>
</dbReference>
<dbReference type="GO" id="GO:0007420">
    <property type="term" value="P:brain development"/>
    <property type="evidence" value="ECO:0007669"/>
    <property type="project" value="TreeGrafter"/>
</dbReference>
<comment type="caution">
    <text evidence="9">The sequence shown here is derived from an EMBL/GenBank/DDBJ whole genome shotgun (WGS) entry which is preliminary data.</text>
</comment>
<evidence type="ECO:0000256" key="3">
    <source>
        <dbReference type="ARBA" id="ARBA00023163"/>
    </source>
</evidence>
<dbReference type="PROSITE" id="PS50118">
    <property type="entry name" value="HMG_BOX_2"/>
    <property type="match status" value="1"/>
</dbReference>
<keyword evidence="3" id="KW-0804">Transcription</keyword>
<dbReference type="Gene3D" id="1.10.30.10">
    <property type="entry name" value="High mobility group box domain"/>
    <property type="match status" value="1"/>
</dbReference>
<evidence type="ECO:0000259" key="8">
    <source>
        <dbReference type="PROSITE" id="PS50118"/>
    </source>
</evidence>
<dbReference type="InterPro" id="IPR009071">
    <property type="entry name" value="HMG_box_dom"/>
</dbReference>
<evidence type="ECO:0000256" key="1">
    <source>
        <dbReference type="ARBA" id="ARBA00023015"/>
    </source>
</evidence>
<keyword evidence="10" id="KW-1185">Reference proteome</keyword>
<keyword evidence="4 5" id="KW-0539">Nucleus</keyword>
<feature type="domain" description="HMG box" evidence="8">
    <location>
        <begin position="1"/>
        <end position="65"/>
    </location>
</feature>
<dbReference type="Proteomes" id="UP001497382">
    <property type="component" value="Unassembled WGS sequence"/>
</dbReference>
<feature type="compositionally biased region" description="Polar residues" evidence="7">
    <location>
        <begin position="111"/>
        <end position="121"/>
    </location>
</feature>
<feature type="compositionally biased region" description="Polar residues" evidence="7">
    <location>
        <begin position="164"/>
        <end position="190"/>
    </location>
</feature>
<dbReference type="InterPro" id="IPR036910">
    <property type="entry name" value="HMG_box_dom_sf"/>
</dbReference>
<dbReference type="Pfam" id="PF00505">
    <property type="entry name" value="HMG_box"/>
    <property type="match status" value="1"/>
</dbReference>
<protein>
    <recommendedName>
        <fullName evidence="8">HMG box domain-containing protein</fullName>
    </recommendedName>
</protein>
<organism evidence="9 10">
    <name type="scientific">Larinioides sclopetarius</name>
    <dbReference type="NCBI Taxonomy" id="280406"/>
    <lineage>
        <taxon>Eukaryota</taxon>
        <taxon>Metazoa</taxon>
        <taxon>Ecdysozoa</taxon>
        <taxon>Arthropoda</taxon>
        <taxon>Chelicerata</taxon>
        <taxon>Arachnida</taxon>
        <taxon>Araneae</taxon>
        <taxon>Araneomorphae</taxon>
        <taxon>Entelegynae</taxon>
        <taxon>Araneoidea</taxon>
        <taxon>Araneidae</taxon>
        <taxon>Larinioides</taxon>
    </lineage>
</organism>
<name>A0AAV1YTS9_9ARAC</name>
<reference evidence="9 10" key="1">
    <citation type="submission" date="2024-04" db="EMBL/GenBank/DDBJ databases">
        <authorList>
            <person name="Rising A."/>
            <person name="Reimegard J."/>
            <person name="Sonavane S."/>
            <person name="Akerstrom W."/>
            <person name="Nylinder S."/>
            <person name="Hedman E."/>
            <person name="Kallberg Y."/>
        </authorList>
    </citation>
    <scope>NUCLEOTIDE SEQUENCE [LARGE SCALE GENOMIC DNA]</scope>
</reference>
<keyword evidence="2 5" id="KW-0238">DNA-binding</keyword>
<feature type="coiled-coil region" evidence="6">
    <location>
        <begin position="306"/>
        <end position="336"/>
    </location>
</feature>
<feature type="DNA-binding region" description="HMG box" evidence="5">
    <location>
        <begin position="1"/>
        <end position="65"/>
    </location>
</feature>
<sequence>MNPFMVWSQIERKKIVELHPNMHNAEISIQLGVRWRDLTDEERKPFILEAERLRQLHILEYPDYKYKPRKKPKPASPGNKRKNAKNSTPNSNQSSPGSALSSASPVYTPKGSPSVSNIPSPANVSINTSLNASKSLEMLHSTDMKTVANNSNNQSTLSSSNTLMSAPSSDQYASYAPQSAESTKIANSSGIEEEDAVKPNIKISNQPLNSFSFSQCETKITIDKNVRESLKGKKITPLEEVSENIKKSKKTVTPDNSVSEDTISPVKKASEFQIDGNFTSGSICAMAVSSKEEWSETFDFLADSAFRNAKNSVKEIKKLAQEYKRLKAKTENSDYESAPWKIPDLGKILGEYWNDAADEFDDF</sequence>
<dbReference type="SUPFAM" id="SSF47095">
    <property type="entry name" value="HMG-box"/>
    <property type="match status" value="1"/>
</dbReference>
<feature type="compositionally biased region" description="Basic residues" evidence="7">
    <location>
        <begin position="67"/>
        <end position="84"/>
    </location>
</feature>
<dbReference type="GO" id="GO:0030182">
    <property type="term" value="P:neuron differentiation"/>
    <property type="evidence" value="ECO:0007669"/>
    <property type="project" value="TreeGrafter"/>
</dbReference>
<dbReference type="FunFam" id="1.10.30.10:FF:000003">
    <property type="entry name" value="Putative transcription factor SOX-6"/>
    <property type="match status" value="1"/>
</dbReference>
<feature type="compositionally biased region" description="Low complexity" evidence="7">
    <location>
        <begin position="149"/>
        <end position="163"/>
    </location>
</feature>
<dbReference type="InterPro" id="IPR050140">
    <property type="entry name" value="SRY-related_HMG-box_TF-like"/>
</dbReference>
<evidence type="ECO:0000313" key="9">
    <source>
        <dbReference type="EMBL" id="CAL1262366.1"/>
    </source>
</evidence>
<dbReference type="GO" id="GO:0000122">
    <property type="term" value="P:negative regulation of transcription by RNA polymerase II"/>
    <property type="evidence" value="ECO:0007669"/>
    <property type="project" value="TreeGrafter"/>
</dbReference>
<feature type="compositionally biased region" description="Low complexity" evidence="7">
    <location>
        <begin position="90"/>
        <end position="105"/>
    </location>
</feature>
<keyword evidence="1" id="KW-0805">Transcription regulation</keyword>
<evidence type="ECO:0000313" key="10">
    <source>
        <dbReference type="Proteomes" id="UP001497382"/>
    </source>
</evidence>
<dbReference type="GO" id="GO:0005634">
    <property type="term" value="C:nucleus"/>
    <property type="evidence" value="ECO:0007669"/>
    <property type="project" value="UniProtKB-UniRule"/>
</dbReference>
<evidence type="ECO:0000256" key="5">
    <source>
        <dbReference type="PROSITE-ProRule" id="PRU00267"/>
    </source>
</evidence>
<dbReference type="GO" id="GO:0001228">
    <property type="term" value="F:DNA-binding transcription activator activity, RNA polymerase II-specific"/>
    <property type="evidence" value="ECO:0007669"/>
    <property type="project" value="TreeGrafter"/>
</dbReference>
<proteinExistence type="predicted"/>
<dbReference type="PANTHER" id="PTHR10270:SF323">
    <property type="entry name" value="TRANSCRIPTION FACTOR SOX-14-RELATED"/>
    <property type="match status" value="1"/>
</dbReference>
<evidence type="ECO:0000256" key="2">
    <source>
        <dbReference type="ARBA" id="ARBA00023125"/>
    </source>
</evidence>
<dbReference type="AlphaFoldDB" id="A0AAV1YTS9"/>
<keyword evidence="6" id="KW-0175">Coiled coil</keyword>
<dbReference type="SMART" id="SM00398">
    <property type="entry name" value="HMG"/>
    <property type="match status" value="1"/>
</dbReference>
<dbReference type="EMBL" id="CAXIEN010000005">
    <property type="protein sequence ID" value="CAL1262366.1"/>
    <property type="molecule type" value="Genomic_DNA"/>
</dbReference>
<dbReference type="PANTHER" id="PTHR10270">
    <property type="entry name" value="SOX TRANSCRIPTION FACTOR"/>
    <property type="match status" value="1"/>
</dbReference>
<feature type="region of interest" description="Disordered" evidence="7">
    <location>
        <begin position="64"/>
        <end position="121"/>
    </location>
</feature>
<gene>
    <name evidence="9" type="ORF">LARSCL_LOCUS951</name>
</gene>
<evidence type="ECO:0000256" key="7">
    <source>
        <dbReference type="SAM" id="MobiDB-lite"/>
    </source>
</evidence>